<evidence type="ECO:0000313" key="8">
    <source>
        <dbReference type="EMBL" id="KIC90776.1"/>
    </source>
</evidence>
<dbReference type="EMBL" id="JSVC01000045">
    <property type="protein sequence ID" value="KIC90776.1"/>
    <property type="molecule type" value="Genomic_DNA"/>
</dbReference>
<dbReference type="OrthoDB" id="9768837at2"/>
<dbReference type="RefSeq" id="WP_039144556.1">
    <property type="nucleotide sequence ID" value="NZ_JSVC01000045.1"/>
</dbReference>
<feature type="domain" description="ABC-2 type transporter transmembrane" evidence="7">
    <location>
        <begin position="19"/>
        <end position="409"/>
    </location>
</feature>
<dbReference type="PANTHER" id="PTHR30294:SF29">
    <property type="entry name" value="MULTIDRUG ABC TRANSPORTER PERMEASE YBHS-RELATED"/>
    <property type="match status" value="1"/>
</dbReference>
<dbReference type="STRING" id="1349421.OI18_23140"/>
<proteinExistence type="predicted"/>
<comment type="subcellular location">
    <subcellularLocation>
        <location evidence="1">Cell membrane</location>
        <topology evidence="1">Multi-pass membrane protein</topology>
    </subcellularLocation>
</comment>
<feature type="transmembrane region" description="Helical" evidence="6">
    <location>
        <begin position="21"/>
        <end position="44"/>
    </location>
</feature>
<evidence type="ECO:0000256" key="6">
    <source>
        <dbReference type="SAM" id="Phobius"/>
    </source>
</evidence>
<name>A0A0C1KTP9_9BACT</name>
<dbReference type="GO" id="GO:0140359">
    <property type="term" value="F:ABC-type transporter activity"/>
    <property type="evidence" value="ECO:0007669"/>
    <property type="project" value="InterPro"/>
</dbReference>
<organism evidence="8 9">
    <name type="scientific">Flavihumibacter solisilvae</name>
    <dbReference type="NCBI Taxonomy" id="1349421"/>
    <lineage>
        <taxon>Bacteria</taxon>
        <taxon>Pseudomonadati</taxon>
        <taxon>Bacteroidota</taxon>
        <taxon>Chitinophagia</taxon>
        <taxon>Chitinophagales</taxon>
        <taxon>Chitinophagaceae</taxon>
        <taxon>Flavihumibacter</taxon>
    </lineage>
</organism>
<accession>A0A0C1KTP9</accession>
<dbReference type="GO" id="GO:0005886">
    <property type="term" value="C:plasma membrane"/>
    <property type="evidence" value="ECO:0007669"/>
    <property type="project" value="UniProtKB-SubCell"/>
</dbReference>
<dbReference type="Gene3D" id="3.40.190.10">
    <property type="entry name" value="Periplasmic binding protein-like II"/>
    <property type="match status" value="1"/>
</dbReference>
<dbReference type="PANTHER" id="PTHR30294">
    <property type="entry name" value="MEMBRANE COMPONENT OF ABC TRANSPORTER YHHJ-RELATED"/>
    <property type="match status" value="1"/>
</dbReference>
<evidence type="ECO:0000256" key="5">
    <source>
        <dbReference type="ARBA" id="ARBA00023136"/>
    </source>
</evidence>
<dbReference type="InterPro" id="IPR013525">
    <property type="entry name" value="ABC2_TM"/>
</dbReference>
<dbReference type="InterPro" id="IPR051449">
    <property type="entry name" value="ABC-2_transporter_component"/>
</dbReference>
<reference evidence="8 9" key="1">
    <citation type="submission" date="2014-11" db="EMBL/GenBank/DDBJ databases">
        <title>Genome sequence of Flavihumibacter solisilvae 3-3.</title>
        <authorList>
            <person name="Zhou G."/>
            <person name="Li M."/>
            <person name="Wang G."/>
        </authorList>
    </citation>
    <scope>NUCLEOTIDE SEQUENCE [LARGE SCALE GENOMIC DNA]</scope>
    <source>
        <strain evidence="8 9">3-3</strain>
    </source>
</reference>
<keyword evidence="4 6" id="KW-1133">Transmembrane helix</keyword>
<evidence type="ECO:0000256" key="2">
    <source>
        <dbReference type="ARBA" id="ARBA00022475"/>
    </source>
</evidence>
<protein>
    <recommendedName>
        <fullName evidence="7">ABC-2 type transporter transmembrane domain-containing protein</fullName>
    </recommendedName>
</protein>
<dbReference type="AlphaFoldDB" id="A0A0C1KTP9"/>
<feature type="transmembrane region" description="Helical" evidence="6">
    <location>
        <begin position="229"/>
        <end position="254"/>
    </location>
</feature>
<dbReference type="SUPFAM" id="SSF53850">
    <property type="entry name" value="Periplasmic binding protein-like II"/>
    <property type="match status" value="1"/>
</dbReference>
<evidence type="ECO:0000313" key="9">
    <source>
        <dbReference type="Proteomes" id="UP000031408"/>
    </source>
</evidence>
<evidence type="ECO:0000256" key="3">
    <source>
        <dbReference type="ARBA" id="ARBA00022692"/>
    </source>
</evidence>
<feature type="transmembrane region" description="Helical" evidence="6">
    <location>
        <begin position="175"/>
        <end position="195"/>
    </location>
</feature>
<comment type="caution">
    <text evidence="8">The sequence shown here is derived from an EMBL/GenBank/DDBJ whole genome shotgun (WGS) entry which is preliminary data.</text>
</comment>
<evidence type="ECO:0000256" key="1">
    <source>
        <dbReference type="ARBA" id="ARBA00004651"/>
    </source>
</evidence>
<dbReference type="Proteomes" id="UP000031408">
    <property type="component" value="Unassembled WGS sequence"/>
</dbReference>
<evidence type="ECO:0000256" key="4">
    <source>
        <dbReference type="ARBA" id="ARBA00022989"/>
    </source>
</evidence>
<keyword evidence="9" id="KW-1185">Reference proteome</keyword>
<sequence>MNKTYIIIQREFLSRVQKKTFVLTTILLPLLIFGFYALIIYFSVKGNDDLKVAVADHTGLLKDKLENSESVQFTFVEEKDPAVLQQSLKERKYNGYIIVPAGFTAQKGDSLVYASNSNVGLMTKEKIERRINKAYEKIRLQPLLAPGVSIKAVDSTRAEIALQVSKEGGKSGSTGFAYVLGFASGILIYMVLLIYGTMVMRGVMEEKTNRVAEVMISSVKPYQLMMGKILGIGAVGIVQFFIWGVLIMALQMLLPLFFPEMVDQAIQQQGSMPAMTNAAQQPGMLQELTKNLNNTNIGMIAGLFILYFFGGYLLYSALFAAVGCAVNEDPQDAQQLMFPIMMPIIFSFVIMTQALNNPDGGLALFGSLFPLTSPIVMMARLPYGVPGWQIFLSIALLALGFLGTAWLAARIYRTGILMYGKKPTWKEMWKWAFTK</sequence>
<feature type="transmembrane region" description="Helical" evidence="6">
    <location>
        <begin position="390"/>
        <end position="409"/>
    </location>
</feature>
<evidence type="ECO:0000259" key="7">
    <source>
        <dbReference type="Pfam" id="PF12698"/>
    </source>
</evidence>
<dbReference type="Pfam" id="PF12698">
    <property type="entry name" value="ABC2_membrane_3"/>
    <property type="match status" value="1"/>
</dbReference>
<keyword evidence="5 6" id="KW-0472">Membrane</keyword>
<keyword evidence="3 6" id="KW-0812">Transmembrane</keyword>
<keyword evidence="2" id="KW-1003">Cell membrane</keyword>
<feature type="transmembrane region" description="Helical" evidence="6">
    <location>
        <begin position="336"/>
        <end position="355"/>
    </location>
</feature>
<gene>
    <name evidence="8" type="ORF">OI18_23140</name>
</gene>
<feature type="transmembrane region" description="Helical" evidence="6">
    <location>
        <begin position="297"/>
        <end position="324"/>
    </location>
</feature>